<evidence type="ECO:0000313" key="1">
    <source>
        <dbReference type="EMBL" id="GEP11303.1"/>
    </source>
</evidence>
<proteinExistence type="predicted"/>
<dbReference type="Proteomes" id="UP000321750">
    <property type="component" value="Unassembled WGS sequence"/>
</dbReference>
<dbReference type="AlphaFoldDB" id="A0A512JN69"/>
<name>A0A512JN69_9HYPH</name>
<dbReference type="EMBL" id="BJZV01000017">
    <property type="protein sequence ID" value="GEP11303.1"/>
    <property type="molecule type" value="Genomic_DNA"/>
</dbReference>
<keyword evidence="2" id="KW-1185">Reference proteome</keyword>
<evidence type="ECO:0000313" key="2">
    <source>
        <dbReference type="Proteomes" id="UP000321750"/>
    </source>
</evidence>
<reference evidence="1 2" key="1">
    <citation type="submission" date="2019-07" db="EMBL/GenBank/DDBJ databases">
        <title>Whole genome shotgun sequence of Methylobacterium gnaphalii NBRC 107716.</title>
        <authorList>
            <person name="Hosoyama A."/>
            <person name="Uohara A."/>
            <person name="Ohji S."/>
            <person name="Ichikawa N."/>
        </authorList>
    </citation>
    <scope>NUCLEOTIDE SEQUENCE [LARGE SCALE GENOMIC DNA]</scope>
    <source>
        <strain evidence="1 2">NBRC 107716</strain>
    </source>
</reference>
<comment type="caution">
    <text evidence="1">The sequence shown here is derived from an EMBL/GenBank/DDBJ whole genome shotgun (WGS) entry which is preliminary data.</text>
</comment>
<organism evidence="1 2">
    <name type="scientific">Methylobacterium gnaphalii</name>
    <dbReference type="NCBI Taxonomy" id="1010610"/>
    <lineage>
        <taxon>Bacteria</taxon>
        <taxon>Pseudomonadati</taxon>
        <taxon>Pseudomonadota</taxon>
        <taxon>Alphaproteobacteria</taxon>
        <taxon>Hyphomicrobiales</taxon>
        <taxon>Methylobacteriaceae</taxon>
        <taxon>Methylobacterium</taxon>
    </lineage>
</organism>
<sequence length="61" mass="6626">MMSIFQIKQKTSGAVLWTGSAHDEKTALDAMARDAGYPDFASLPDQLRARGIEASKLDLIS</sequence>
<gene>
    <name evidence="1" type="ORF">MGN01_31480</name>
</gene>
<protein>
    <submittedName>
        <fullName evidence="1">Uncharacterized protein</fullName>
    </submittedName>
</protein>
<accession>A0A512JN69</accession>